<keyword evidence="2" id="KW-1185">Reference proteome</keyword>
<evidence type="ECO:0000313" key="1">
    <source>
        <dbReference type="EMBL" id="TGY77636.1"/>
    </source>
</evidence>
<comment type="caution">
    <text evidence="1">The sequence shown here is derived from an EMBL/GenBank/DDBJ whole genome shotgun (WGS) entry which is preliminary data.</text>
</comment>
<organism evidence="1 2">
    <name type="scientific">Lepagella muris</name>
    <dbReference type="NCBI Taxonomy" id="3032870"/>
    <lineage>
        <taxon>Bacteria</taxon>
        <taxon>Pseudomonadati</taxon>
        <taxon>Bacteroidota</taxon>
        <taxon>Bacteroidia</taxon>
        <taxon>Bacteroidales</taxon>
        <taxon>Muribaculaceae</taxon>
        <taxon>Lepagella</taxon>
    </lineage>
</organism>
<proteinExistence type="predicted"/>
<reference evidence="1" key="1">
    <citation type="submission" date="2019-04" db="EMBL/GenBank/DDBJ databases">
        <title>Microbes associate with the intestines of laboratory mice.</title>
        <authorList>
            <person name="Navarre W."/>
            <person name="Wong E."/>
            <person name="Huang K."/>
            <person name="Tropini C."/>
            <person name="Ng K."/>
            <person name="Yu B."/>
        </authorList>
    </citation>
    <scope>NUCLEOTIDE SEQUENCE</scope>
    <source>
        <strain evidence="1">NM04_E33</strain>
    </source>
</reference>
<name>A0AC61RDP2_9BACT</name>
<dbReference type="EMBL" id="SRYB01000022">
    <property type="protein sequence ID" value="TGY77636.1"/>
    <property type="molecule type" value="Genomic_DNA"/>
</dbReference>
<gene>
    <name evidence="1" type="ORF">E5331_13740</name>
</gene>
<accession>A0AC61RDP2</accession>
<dbReference type="Proteomes" id="UP000306319">
    <property type="component" value="Unassembled WGS sequence"/>
</dbReference>
<protein>
    <submittedName>
        <fullName evidence="1">DUF4249 domain-containing protein</fullName>
    </submittedName>
</protein>
<sequence length="373" mass="42732">MAILKYFFRYFRTLYFSLLLILSAMLTGCYEEFDPNIASTPVLCMNSLITPGDSIKVNLSRTWRWNEVDPKIVITDADVSLFVNDEFKETMVCKLVTDNNDGYYEFDENGIYIYHKKTHYAYLADYIPKSGDRIRIEAHDKKYGDASAEVTVPYPVEIDAVETTMHNFRVYTNKFGPDTYGMDLDMLVWFTDPADTDNFFELSYPKKQYSCSDYEGSDDLSTEDSYYERVDVNYIDYSGEPLFTEHVSILESTITETFGYTIFTDRRIKGKSYPLHLKFERVSYECYNPDKNPELGKVGITVTLSHIDRSYYDHVLSVWQANDGIAGSLGSIGFGETVFAYSNVSTKAGVVTAAAPYTVKVPIRDLVLEKLEK</sequence>
<evidence type="ECO:0000313" key="2">
    <source>
        <dbReference type="Proteomes" id="UP000306319"/>
    </source>
</evidence>